<dbReference type="PANTHER" id="PTHR43747:SF1">
    <property type="entry name" value="SLR1998 PROTEIN"/>
    <property type="match status" value="1"/>
</dbReference>
<proteinExistence type="inferred from homology"/>
<dbReference type="EMBL" id="BSDI01000022">
    <property type="protein sequence ID" value="GLH99312.1"/>
    <property type="molecule type" value="Genomic_DNA"/>
</dbReference>
<comment type="similarity">
    <text evidence="1">Belongs to the flavin-dependent halogenase family. Bacterial tryptophan halogenase subfamily.</text>
</comment>
<comment type="caution">
    <text evidence="2">The sequence shown here is derived from an EMBL/GenBank/DDBJ whole genome shotgun (WGS) entry which is preliminary data.</text>
</comment>
<dbReference type="InterPro" id="IPR036188">
    <property type="entry name" value="FAD/NAD-bd_sf"/>
</dbReference>
<dbReference type="InterPro" id="IPR050816">
    <property type="entry name" value="Flavin-dep_Halogenase_NPB"/>
</dbReference>
<dbReference type="Proteomes" id="UP001144280">
    <property type="component" value="Unassembled WGS sequence"/>
</dbReference>
<protein>
    <submittedName>
        <fullName evidence="2">FAD-binding protein</fullName>
    </submittedName>
</protein>
<dbReference type="SUPFAM" id="SSF51905">
    <property type="entry name" value="FAD/NAD(P)-binding domain"/>
    <property type="match status" value="1"/>
</dbReference>
<accession>A0ABQ5QZE9</accession>
<evidence type="ECO:0000313" key="2">
    <source>
        <dbReference type="EMBL" id="GLH99312.1"/>
    </source>
</evidence>
<name>A0ABQ5QZE9_9ACTN</name>
<evidence type="ECO:0000256" key="1">
    <source>
        <dbReference type="ARBA" id="ARBA00038396"/>
    </source>
</evidence>
<organism evidence="2 3">
    <name type="scientific">Phytohabitans aurantiacus</name>
    <dbReference type="NCBI Taxonomy" id="3016789"/>
    <lineage>
        <taxon>Bacteria</taxon>
        <taxon>Bacillati</taxon>
        <taxon>Actinomycetota</taxon>
        <taxon>Actinomycetes</taxon>
        <taxon>Micromonosporales</taxon>
        <taxon>Micromonosporaceae</taxon>
    </lineage>
</organism>
<dbReference type="Gene3D" id="3.50.50.60">
    <property type="entry name" value="FAD/NAD(P)-binding domain"/>
    <property type="match status" value="1"/>
</dbReference>
<reference evidence="2" key="1">
    <citation type="submission" date="2022-12" db="EMBL/GenBank/DDBJ databases">
        <title>New Phytohabitans aurantiacus sp. RD004123 nov., an actinomycete isolated from soil.</title>
        <authorList>
            <person name="Triningsih D.W."/>
            <person name="Harunari E."/>
            <person name="Igarashi Y."/>
        </authorList>
    </citation>
    <scope>NUCLEOTIDE SEQUENCE</scope>
    <source>
        <strain evidence="2">RD004123</strain>
    </source>
</reference>
<evidence type="ECO:0000313" key="3">
    <source>
        <dbReference type="Proteomes" id="UP001144280"/>
    </source>
</evidence>
<dbReference type="InterPro" id="IPR006905">
    <property type="entry name" value="Flavin_halogenase"/>
</dbReference>
<dbReference type="Pfam" id="PF04820">
    <property type="entry name" value="Trp_halogenase"/>
    <property type="match status" value="1"/>
</dbReference>
<dbReference type="PRINTS" id="PR00420">
    <property type="entry name" value="RNGMNOXGNASE"/>
</dbReference>
<gene>
    <name evidence="2" type="ORF">Pa4123_45870</name>
</gene>
<dbReference type="RefSeq" id="WP_281898878.1">
    <property type="nucleotide sequence ID" value="NZ_BSDI01000022.1"/>
</dbReference>
<dbReference type="Pfam" id="PF13450">
    <property type="entry name" value="NAD_binding_8"/>
    <property type="match status" value="1"/>
</dbReference>
<keyword evidence="3" id="KW-1185">Reference proteome</keyword>
<dbReference type="Gene3D" id="3.30.9.100">
    <property type="match status" value="1"/>
</dbReference>
<sequence>MNNGHEEYDVIVVGGGPAGSSAAGLLALQGHSVLLLERDKFPRYHIGESLITGVLPTLARLGLTERMEELGFQRKYGGSLLWGKGHSKPWTFKFRETGNGKYEHAYQVRRADFDALLLDRARELGVVVLEGASVKEPLFDGDRMVGVRYSLRNEPKTIDVSGKITIDASGQQRWLGRHFDMVEWHEDLRNIAAWSYYQGGLRYEGETEGNILTENRPHGWLWYIPLSKDITSIGYVTPSSRLAESGLTPEAMLDKQIAESSEVARLTENARRVDIYRTARDWSYVCERFSGPGYALVGDAAAFIDPLLSTGVTLAMRGGSTISRAVHEALVDPAKERDTLQTYEDSYRDFLNALLEFVRFFYDRTKGQKDYHVGAQAIIDPDKHFPANVDFVTLVSGLARGDDAVDVPS</sequence>
<dbReference type="PANTHER" id="PTHR43747">
    <property type="entry name" value="FAD-BINDING PROTEIN"/>
    <property type="match status" value="1"/>
</dbReference>